<accession>A0A9W7XCG3</accession>
<feature type="compositionally biased region" description="Pro residues" evidence="1">
    <location>
        <begin position="67"/>
        <end position="78"/>
    </location>
</feature>
<organism evidence="2 3">
    <name type="scientific">Paspalum vaginatum</name>
    <name type="common">seashore paspalum</name>
    <dbReference type="NCBI Taxonomy" id="158149"/>
    <lineage>
        <taxon>Eukaryota</taxon>
        <taxon>Viridiplantae</taxon>
        <taxon>Streptophyta</taxon>
        <taxon>Embryophyta</taxon>
        <taxon>Tracheophyta</taxon>
        <taxon>Spermatophyta</taxon>
        <taxon>Magnoliopsida</taxon>
        <taxon>Liliopsida</taxon>
        <taxon>Poales</taxon>
        <taxon>Poaceae</taxon>
        <taxon>PACMAD clade</taxon>
        <taxon>Panicoideae</taxon>
        <taxon>Andropogonodae</taxon>
        <taxon>Paspaleae</taxon>
        <taxon>Paspalinae</taxon>
        <taxon>Paspalum</taxon>
    </lineage>
</organism>
<proteinExistence type="predicted"/>
<gene>
    <name evidence="2" type="ORF">BS78_K088600</name>
</gene>
<comment type="caution">
    <text evidence="2">The sequence shown here is derived from an EMBL/GenBank/DDBJ whole genome shotgun (WGS) entry which is preliminary data.</text>
</comment>
<dbReference type="AlphaFoldDB" id="A0A9W7XCG3"/>
<keyword evidence="3" id="KW-1185">Reference proteome</keyword>
<dbReference type="Proteomes" id="UP001164776">
    <property type="component" value="Unassembled WGS sequence"/>
</dbReference>
<feature type="region of interest" description="Disordered" evidence="1">
    <location>
        <begin position="35"/>
        <end position="78"/>
    </location>
</feature>
<name>A0A9W7XCG3_9POAL</name>
<dbReference type="EMBL" id="MU629557">
    <property type="protein sequence ID" value="KAJ1256082.1"/>
    <property type="molecule type" value="Genomic_DNA"/>
</dbReference>
<reference evidence="2 3" key="1">
    <citation type="submission" date="2022-10" db="EMBL/GenBank/DDBJ databases">
        <title>WGS assembly of Paspalum vaginatum 540-79.</title>
        <authorList>
            <person name="Sun G."/>
            <person name="Wase N."/>
            <person name="Shu S."/>
            <person name="Jenkins J."/>
            <person name="Zhou B."/>
            <person name="Torres-Rodriguez J."/>
            <person name="Chen C."/>
            <person name="Sandor L."/>
            <person name="Plott C."/>
            <person name="Yoshinga Y."/>
            <person name="Daum C."/>
            <person name="Qi P."/>
            <person name="Barry K."/>
            <person name="Lipzen A."/>
            <person name="Berry L."/>
            <person name="Pedersen C."/>
            <person name="Gottilla T."/>
            <person name="Foltz A."/>
            <person name="Yu H."/>
            <person name="O'Malley R."/>
            <person name="Zhang C."/>
            <person name="Devos K."/>
            <person name="Sigmon B."/>
            <person name="Yu B."/>
            <person name="Obata T."/>
            <person name="Schmutz J."/>
            <person name="Schnable J."/>
        </authorList>
    </citation>
    <scope>NUCLEOTIDE SEQUENCE [LARGE SCALE GENOMIC DNA]</scope>
    <source>
        <strain evidence="3">cv. 540-79</strain>
    </source>
</reference>
<sequence length="78" mass="7954">MKKFSSCRRFPLPAMYALAIIVVIAISCSAVVHGRSEARPQDADADAAEGGHQGPAPLTPQGGTPRNPGPPCCISPGG</sequence>
<evidence type="ECO:0000313" key="2">
    <source>
        <dbReference type="EMBL" id="KAJ1256082.1"/>
    </source>
</evidence>
<dbReference type="PROSITE" id="PS51257">
    <property type="entry name" value="PROKAR_LIPOPROTEIN"/>
    <property type="match status" value="1"/>
</dbReference>
<protein>
    <submittedName>
        <fullName evidence="2">Uncharacterized protein</fullName>
    </submittedName>
</protein>
<evidence type="ECO:0000256" key="1">
    <source>
        <dbReference type="SAM" id="MobiDB-lite"/>
    </source>
</evidence>
<evidence type="ECO:0000313" key="3">
    <source>
        <dbReference type="Proteomes" id="UP001164776"/>
    </source>
</evidence>